<evidence type="ECO:0000256" key="7">
    <source>
        <dbReference type="ARBA" id="ARBA00022679"/>
    </source>
</evidence>
<evidence type="ECO:0000256" key="11">
    <source>
        <dbReference type="ARBA" id="ARBA00022989"/>
    </source>
</evidence>
<keyword evidence="6" id="KW-0328">Glycosyltransferase</keyword>
<keyword evidence="14" id="KW-0175">Coiled coil</keyword>
<keyword evidence="17" id="KW-0732">Signal</keyword>
<dbReference type="InterPro" id="IPR001173">
    <property type="entry name" value="Glyco_trans_2-like"/>
</dbReference>
<evidence type="ECO:0000256" key="6">
    <source>
        <dbReference type="ARBA" id="ARBA00022676"/>
    </source>
</evidence>
<comment type="function">
    <text evidence="1">Dolichyl-phosphate beta-glucosyltransferase involved in the glycosylation of glycoproteins through the synthesis of dolichyl beta-D-glucosyl phosphate which serves as a sugar donor for transfer of three glucose residues to the Man-9-GlcNAc-2-PP-dolichol precursor to N-glycans.</text>
</comment>
<evidence type="ECO:0000256" key="15">
    <source>
        <dbReference type="SAM" id="MobiDB-lite"/>
    </source>
</evidence>
<dbReference type="AlphaFoldDB" id="A0AAV7ZJE9"/>
<evidence type="ECO:0000256" key="1">
    <source>
        <dbReference type="ARBA" id="ARBA00003301"/>
    </source>
</evidence>
<dbReference type="InterPro" id="IPR029044">
    <property type="entry name" value="Nucleotide-diphossugar_trans"/>
</dbReference>
<keyword evidence="7" id="KW-0808">Transferase</keyword>
<comment type="catalytic activity">
    <reaction evidence="13">
        <text>a di-trans,poly-cis-dolichyl phosphate + UDP-alpha-D-glucose = a di-trans,poly-cis-dolichyl beta-D-glucosyl phosphate + UDP</text>
        <dbReference type="Rhea" id="RHEA:15401"/>
        <dbReference type="Rhea" id="RHEA-COMP:19498"/>
        <dbReference type="Rhea" id="RHEA-COMP:19502"/>
        <dbReference type="ChEBI" id="CHEBI:57525"/>
        <dbReference type="ChEBI" id="CHEBI:57683"/>
        <dbReference type="ChEBI" id="CHEBI:58223"/>
        <dbReference type="ChEBI" id="CHEBI:58885"/>
        <dbReference type="EC" id="2.4.1.117"/>
    </reaction>
    <physiologicalReaction direction="left-to-right" evidence="13">
        <dbReference type="Rhea" id="RHEA:15402"/>
    </physiologicalReaction>
</comment>
<dbReference type="Gene3D" id="3.90.550.10">
    <property type="entry name" value="Spore Coat Polysaccharide Biosynthesis Protein SpsA, Chain A"/>
    <property type="match status" value="1"/>
</dbReference>
<feature type="signal peptide" evidence="17">
    <location>
        <begin position="1"/>
        <end position="19"/>
    </location>
</feature>
<name>A0AAV7ZJE9_9EUKA</name>
<dbReference type="SUPFAM" id="SSF53448">
    <property type="entry name" value="Nucleotide-diphospho-sugar transferases"/>
    <property type="match status" value="1"/>
</dbReference>
<dbReference type="GO" id="GO:0005789">
    <property type="term" value="C:endoplasmic reticulum membrane"/>
    <property type="evidence" value="ECO:0007669"/>
    <property type="project" value="UniProtKB-SubCell"/>
</dbReference>
<evidence type="ECO:0000259" key="18">
    <source>
        <dbReference type="Pfam" id="PF00535"/>
    </source>
</evidence>
<feature type="chain" id="PRO_5043384096" description="dolichyl-phosphate beta-glucosyltransferase" evidence="17">
    <location>
        <begin position="20"/>
        <end position="460"/>
    </location>
</feature>
<evidence type="ECO:0000256" key="13">
    <source>
        <dbReference type="ARBA" id="ARBA00045097"/>
    </source>
</evidence>
<dbReference type="EMBL" id="JANTQA010000029">
    <property type="protein sequence ID" value="KAJ3440996.1"/>
    <property type="molecule type" value="Genomic_DNA"/>
</dbReference>
<feature type="region of interest" description="Disordered" evidence="15">
    <location>
        <begin position="104"/>
        <end position="123"/>
    </location>
</feature>
<evidence type="ECO:0000256" key="12">
    <source>
        <dbReference type="ARBA" id="ARBA00023136"/>
    </source>
</evidence>
<keyword evidence="9" id="KW-0256">Endoplasmic reticulum</keyword>
<dbReference type="InterPro" id="IPR035518">
    <property type="entry name" value="DPG_synthase"/>
</dbReference>
<dbReference type="PANTHER" id="PTHR10859:SF91">
    <property type="entry name" value="DOLICHYL-PHOSPHATE BETA-GLUCOSYLTRANSFERASE"/>
    <property type="match status" value="1"/>
</dbReference>
<accession>A0AAV7ZJE9</accession>
<evidence type="ECO:0000256" key="9">
    <source>
        <dbReference type="ARBA" id="ARBA00022824"/>
    </source>
</evidence>
<keyword evidence="12 16" id="KW-0472">Membrane</keyword>
<dbReference type="Proteomes" id="UP001146793">
    <property type="component" value="Unassembled WGS sequence"/>
</dbReference>
<evidence type="ECO:0000256" key="16">
    <source>
        <dbReference type="SAM" id="Phobius"/>
    </source>
</evidence>
<dbReference type="PANTHER" id="PTHR10859">
    <property type="entry name" value="GLYCOSYL TRANSFERASE"/>
    <property type="match status" value="1"/>
</dbReference>
<dbReference type="Pfam" id="PF00535">
    <property type="entry name" value="Glycos_transf_2"/>
    <property type="match status" value="1"/>
</dbReference>
<feature type="domain" description="Glycosyltransferase 2-like" evidence="18">
    <location>
        <begin position="196"/>
        <end position="366"/>
    </location>
</feature>
<comment type="pathway">
    <text evidence="3">Protein modification; protein glycosylation.</text>
</comment>
<keyword evidence="11 16" id="KW-1133">Transmembrane helix</keyword>
<evidence type="ECO:0000256" key="8">
    <source>
        <dbReference type="ARBA" id="ARBA00022692"/>
    </source>
</evidence>
<protein>
    <recommendedName>
        <fullName evidence="5">dolichyl-phosphate beta-glucosyltransferase</fullName>
        <ecNumber evidence="5">2.4.1.117</ecNumber>
    </recommendedName>
</protein>
<feature type="coiled-coil region" evidence="14">
    <location>
        <begin position="26"/>
        <end position="56"/>
    </location>
</feature>
<sequence length="460" mass="53315">MKPFYYFLLILTFSLFIKSQKSFTANELEQQNLEDLKQQTETIENQDKNAITLQQREKVWTKLLIFLLCIAVFFIIGLVMMITNSTSNDEYKLSRFLALAKNKSNQNNNKNKNKKPSQKPKQQKKKKSFLLYFILFFVLALILVPVSAIIYQIQTAPQEWPIWTEHESTFRSSEDPNIRKPFPSLLDDPAEIDLTLVVPTRNEVKRLPKMMDETLEFLEKREKEQPGFTWEIIFTDDLSTDNTQELVMEYAKQYTDNKIRLLEMNPWCGKGCGVQKGMLRARGKYILMLDADGASKFSELNKLEEEMEKIEVEGFGLVIGSRKHLEADAERTFIRTVLMKGFHLLVSSVVRGVGDTQCGFKLFSRATARQIAGNMRVSGFAADVEMLYIAQHIDIDKVQGKQRQGKKRTCPIKEIGIIWEEIDGSKVDLLTDSLRMGRDIFKIRVNYLFKIWNLKTILQN</sequence>
<feature type="transmembrane region" description="Helical" evidence="16">
    <location>
        <begin position="63"/>
        <end position="82"/>
    </location>
</feature>
<keyword evidence="8 16" id="KW-0812">Transmembrane</keyword>
<evidence type="ECO:0000256" key="14">
    <source>
        <dbReference type="SAM" id="Coils"/>
    </source>
</evidence>
<proteinExistence type="inferred from homology"/>
<feature type="compositionally biased region" description="Basic residues" evidence="15">
    <location>
        <begin position="111"/>
        <end position="123"/>
    </location>
</feature>
<comment type="caution">
    <text evidence="19">The sequence shown here is derived from an EMBL/GenBank/DDBJ whole genome shotgun (WGS) entry which is preliminary data.</text>
</comment>
<evidence type="ECO:0000313" key="20">
    <source>
        <dbReference type="Proteomes" id="UP001146793"/>
    </source>
</evidence>
<dbReference type="GO" id="GO:0004581">
    <property type="term" value="F:dolichyl-phosphate beta-glucosyltransferase activity"/>
    <property type="evidence" value="ECO:0007669"/>
    <property type="project" value="UniProtKB-EC"/>
</dbReference>
<evidence type="ECO:0000313" key="19">
    <source>
        <dbReference type="EMBL" id="KAJ3440996.1"/>
    </source>
</evidence>
<evidence type="ECO:0000256" key="3">
    <source>
        <dbReference type="ARBA" id="ARBA00004922"/>
    </source>
</evidence>
<evidence type="ECO:0000256" key="17">
    <source>
        <dbReference type="SAM" id="SignalP"/>
    </source>
</evidence>
<feature type="transmembrane region" description="Helical" evidence="16">
    <location>
        <begin position="129"/>
        <end position="151"/>
    </location>
</feature>
<evidence type="ECO:0000256" key="5">
    <source>
        <dbReference type="ARBA" id="ARBA00012583"/>
    </source>
</evidence>
<organism evidence="19 20">
    <name type="scientific">Anaeramoeba flamelloides</name>
    <dbReference type="NCBI Taxonomy" id="1746091"/>
    <lineage>
        <taxon>Eukaryota</taxon>
        <taxon>Metamonada</taxon>
        <taxon>Anaeramoebidae</taxon>
        <taxon>Anaeramoeba</taxon>
    </lineage>
</organism>
<dbReference type="EC" id="2.4.1.117" evidence="5"/>
<reference evidence="19" key="1">
    <citation type="submission" date="2022-08" db="EMBL/GenBank/DDBJ databases">
        <title>Novel sulphate-reducing endosymbionts in the free-living metamonad Anaeramoeba.</title>
        <authorList>
            <person name="Jerlstrom-Hultqvist J."/>
            <person name="Cepicka I."/>
            <person name="Gallot-Lavallee L."/>
            <person name="Salas-Leiva D."/>
            <person name="Curtis B.A."/>
            <person name="Zahonova K."/>
            <person name="Pipaliya S."/>
            <person name="Dacks J."/>
            <person name="Roger A.J."/>
        </authorList>
    </citation>
    <scope>NUCLEOTIDE SEQUENCE</scope>
    <source>
        <strain evidence="19">Busselton2</strain>
    </source>
</reference>
<comment type="similarity">
    <text evidence="4">Belongs to the glycosyltransferase 2 family.</text>
</comment>
<gene>
    <name evidence="19" type="ORF">M0812_12998</name>
</gene>
<evidence type="ECO:0000256" key="4">
    <source>
        <dbReference type="ARBA" id="ARBA00006739"/>
    </source>
</evidence>
<dbReference type="GO" id="GO:0006487">
    <property type="term" value="P:protein N-linked glycosylation"/>
    <property type="evidence" value="ECO:0007669"/>
    <property type="project" value="TreeGrafter"/>
</dbReference>
<evidence type="ECO:0000256" key="10">
    <source>
        <dbReference type="ARBA" id="ARBA00022968"/>
    </source>
</evidence>
<comment type="subcellular location">
    <subcellularLocation>
        <location evidence="2">Endoplasmic reticulum membrane</location>
        <topology evidence="2">Single-pass membrane protein</topology>
    </subcellularLocation>
</comment>
<evidence type="ECO:0000256" key="2">
    <source>
        <dbReference type="ARBA" id="ARBA00004389"/>
    </source>
</evidence>
<dbReference type="CDD" id="cd04188">
    <property type="entry name" value="DPG_synthase"/>
    <property type="match status" value="1"/>
</dbReference>
<keyword evidence="10" id="KW-0735">Signal-anchor</keyword>